<evidence type="ECO:0000256" key="5">
    <source>
        <dbReference type="SAM" id="MobiDB-lite"/>
    </source>
</evidence>
<sequence>MSIVNKPAADKDECHLTVLSQSFADAMPVYSTSNSFWDALVLQQQQLGQTHHTLNKPIGNISQDIHHEYNPDAALLAVSASQQLGIHDLITAPNLSLFMPCHQRSVIKDDVFLAQPSSHHVEIDDNASLSSLSTLSSFQPSVTSPYCLSPVSLPTHFLYNHEPLFEGGIIETDDRPVLDYDGGDEEYGDFSSAMTGSAMTGSASKHQEQRLSTSEDLDWLKLLDAFHADVASDILASSETAVGDDKDGPGLSDLASESGLDDVFSNDTVLGSTNNKRKRVTKAQSSTPAKAAVAKKPRQKRQRKIKLTVKRQLKMKEHEDNSVVVLNDAESIQKPTSSSDNNEYDDMDQNKEIQNYHQLTDSVMSDGNSTVFQQLTDANVDWCRYCGTTEGVNWRPGPWGKRTLCNKHGCDYKGYGLASRLPRLDLSSYMDEKIEDRIRPIVQEFCLVCQFPKQTDSNQLIHCQGGCSRAYHRLCRKPSITVNPSVRWYCGALCKENRKLKKVVVEIPRSYMPLMQSFPTKSKKKTTA</sequence>
<dbReference type="InterPro" id="IPR013088">
    <property type="entry name" value="Znf_NHR/GATA"/>
</dbReference>
<gene>
    <name evidence="7" type="primary">TSA1_1</name>
    <name evidence="7" type="ORF">ATC70_001392</name>
</gene>
<dbReference type="GO" id="GO:0006355">
    <property type="term" value="P:regulation of DNA-templated transcription"/>
    <property type="evidence" value="ECO:0007669"/>
    <property type="project" value="InterPro"/>
</dbReference>
<keyword evidence="2 4" id="KW-0863">Zinc-finger</keyword>
<dbReference type="PROSITE" id="PS50016">
    <property type="entry name" value="ZF_PHD_2"/>
    <property type="match status" value="1"/>
</dbReference>
<organism evidence="7 8">
    <name type="scientific">Mucor velutinosus</name>
    <dbReference type="NCBI Taxonomy" id="708070"/>
    <lineage>
        <taxon>Eukaryota</taxon>
        <taxon>Fungi</taxon>
        <taxon>Fungi incertae sedis</taxon>
        <taxon>Mucoromycota</taxon>
        <taxon>Mucoromycotina</taxon>
        <taxon>Mucoromycetes</taxon>
        <taxon>Mucorales</taxon>
        <taxon>Mucorineae</taxon>
        <taxon>Mucoraceae</taxon>
        <taxon>Mucor</taxon>
    </lineage>
</organism>
<reference evidence="7 8" key="1">
    <citation type="submission" date="2022-11" db="EMBL/GenBank/DDBJ databases">
        <title>Mucor velutinosus strain NIH1002 WGS.</title>
        <authorList>
            <person name="Subramanian P."/>
            <person name="Mullikin J.C."/>
            <person name="Segre J.A."/>
            <person name="Zelazny A.M."/>
        </authorList>
    </citation>
    <scope>NUCLEOTIDE SEQUENCE [LARGE SCALE GENOMIC DNA]</scope>
    <source>
        <strain evidence="7 8">NIH1002</strain>
    </source>
</reference>
<evidence type="ECO:0000256" key="3">
    <source>
        <dbReference type="ARBA" id="ARBA00022833"/>
    </source>
</evidence>
<accession>A0AAN7DID9</accession>
<evidence type="ECO:0000259" key="6">
    <source>
        <dbReference type="PROSITE" id="PS50016"/>
    </source>
</evidence>
<dbReference type="EC" id="1.11.1.24" evidence="7"/>
<keyword evidence="3" id="KW-0862">Zinc</keyword>
<dbReference type="Gene3D" id="3.30.50.10">
    <property type="entry name" value="Erythroid Transcription Factor GATA-1, subunit A"/>
    <property type="match status" value="1"/>
</dbReference>
<dbReference type="GO" id="GO:0140824">
    <property type="term" value="F:thioredoxin-dependent peroxiredoxin activity"/>
    <property type="evidence" value="ECO:0007669"/>
    <property type="project" value="UniProtKB-EC"/>
</dbReference>
<dbReference type="RefSeq" id="XP_064684708.1">
    <property type="nucleotide sequence ID" value="XM_064820788.1"/>
</dbReference>
<keyword evidence="7" id="KW-0575">Peroxidase</keyword>
<dbReference type="GO" id="GO:0008270">
    <property type="term" value="F:zinc ion binding"/>
    <property type="evidence" value="ECO:0007669"/>
    <property type="project" value="UniProtKB-KW"/>
</dbReference>
<dbReference type="GeneID" id="89945094"/>
<dbReference type="EMBL" id="JASEJX010000013">
    <property type="protein sequence ID" value="KAK4518042.1"/>
    <property type="molecule type" value="Genomic_DNA"/>
</dbReference>
<evidence type="ECO:0000256" key="2">
    <source>
        <dbReference type="ARBA" id="ARBA00022771"/>
    </source>
</evidence>
<feature type="domain" description="PHD-type" evidence="6">
    <location>
        <begin position="443"/>
        <end position="496"/>
    </location>
</feature>
<evidence type="ECO:0000313" key="8">
    <source>
        <dbReference type="Proteomes" id="UP001304243"/>
    </source>
</evidence>
<feature type="compositionally biased region" description="Polar residues" evidence="5">
    <location>
        <begin position="192"/>
        <end position="209"/>
    </location>
</feature>
<comment type="caution">
    <text evidence="7">The sequence shown here is derived from an EMBL/GenBank/DDBJ whole genome shotgun (WGS) entry which is preliminary data.</text>
</comment>
<feature type="compositionally biased region" description="Basic residues" evidence="5">
    <location>
        <begin position="293"/>
        <end position="304"/>
    </location>
</feature>
<dbReference type="AlphaFoldDB" id="A0AAN7DID9"/>
<dbReference type="Proteomes" id="UP001304243">
    <property type="component" value="Unassembled WGS sequence"/>
</dbReference>
<name>A0AAN7DID9_9FUNG</name>
<dbReference type="InterPro" id="IPR013083">
    <property type="entry name" value="Znf_RING/FYVE/PHD"/>
</dbReference>
<feature type="region of interest" description="Disordered" evidence="5">
    <location>
        <begin position="240"/>
        <end position="304"/>
    </location>
</feature>
<keyword evidence="1" id="KW-0479">Metal-binding</keyword>
<dbReference type="InterPro" id="IPR001965">
    <property type="entry name" value="Znf_PHD"/>
</dbReference>
<dbReference type="InterPro" id="IPR011011">
    <property type="entry name" value="Znf_FYVE_PHD"/>
</dbReference>
<protein>
    <submittedName>
        <fullName evidence="7">CTPxI</fullName>
        <ecNumber evidence="7">1.11.1.24</ecNumber>
    </submittedName>
</protein>
<keyword evidence="7" id="KW-0560">Oxidoreductase</keyword>
<evidence type="ECO:0000256" key="1">
    <source>
        <dbReference type="ARBA" id="ARBA00022723"/>
    </source>
</evidence>
<feature type="compositionally biased region" description="Polar residues" evidence="5">
    <location>
        <begin position="265"/>
        <end position="274"/>
    </location>
</feature>
<feature type="region of interest" description="Disordered" evidence="5">
    <location>
        <begin position="189"/>
        <end position="209"/>
    </location>
</feature>
<evidence type="ECO:0000256" key="4">
    <source>
        <dbReference type="PROSITE-ProRule" id="PRU00146"/>
    </source>
</evidence>
<dbReference type="Gene3D" id="3.30.40.10">
    <property type="entry name" value="Zinc/RING finger domain, C3HC4 (zinc finger)"/>
    <property type="match status" value="1"/>
</dbReference>
<evidence type="ECO:0000313" key="7">
    <source>
        <dbReference type="EMBL" id="KAK4518042.1"/>
    </source>
</evidence>
<dbReference type="SUPFAM" id="SSF57903">
    <property type="entry name" value="FYVE/PHD zinc finger"/>
    <property type="match status" value="1"/>
</dbReference>
<dbReference type="InterPro" id="IPR019787">
    <property type="entry name" value="Znf_PHD-finger"/>
</dbReference>
<keyword evidence="8" id="KW-1185">Reference proteome</keyword>
<dbReference type="SMART" id="SM00249">
    <property type="entry name" value="PHD"/>
    <property type="match status" value="1"/>
</dbReference>
<proteinExistence type="predicted"/>